<dbReference type="Pfam" id="PF03600">
    <property type="entry name" value="CitMHS"/>
    <property type="match status" value="1"/>
</dbReference>
<dbReference type="GO" id="GO:0006813">
    <property type="term" value="P:potassium ion transport"/>
    <property type="evidence" value="ECO:0007669"/>
    <property type="project" value="InterPro"/>
</dbReference>
<dbReference type="InterPro" id="IPR031312">
    <property type="entry name" value="Na/sul_symport_CS"/>
</dbReference>
<evidence type="ECO:0000256" key="6">
    <source>
        <dbReference type="ARBA" id="ARBA00023136"/>
    </source>
</evidence>
<dbReference type="RefSeq" id="WP_078790667.1">
    <property type="nucleotide sequence ID" value="NZ_FUWR01000013.1"/>
</dbReference>
<feature type="domain" description="RCK C-terminal" evidence="8">
    <location>
        <begin position="298"/>
        <end position="382"/>
    </location>
</feature>
<comment type="subcellular location">
    <subcellularLocation>
        <location evidence="1">Membrane</location>
        <topology evidence="1">Multi-pass membrane protein</topology>
    </subcellularLocation>
</comment>
<keyword evidence="5 7" id="KW-1133">Transmembrane helix</keyword>
<dbReference type="Proteomes" id="UP000190102">
    <property type="component" value="Unassembled WGS sequence"/>
</dbReference>
<dbReference type="Pfam" id="PF02080">
    <property type="entry name" value="TrkA_C"/>
    <property type="match status" value="2"/>
</dbReference>
<dbReference type="STRING" id="115783.SAMN02745119_02405"/>
<evidence type="ECO:0000313" key="9">
    <source>
        <dbReference type="EMBL" id="SKA03124.1"/>
    </source>
</evidence>
<dbReference type="OrthoDB" id="9765532at2"/>
<dbReference type="PROSITE" id="PS01271">
    <property type="entry name" value="NA_SULFATE"/>
    <property type="match status" value="1"/>
</dbReference>
<dbReference type="PROSITE" id="PS51202">
    <property type="entry name" value="RCK_C"/>
    <property type="match status" value="2"/>
</dbReference>
<dbReference type="SUPFAM" id="SSF116726">
    <property type="entry name" value="TrkA C-terminal domain-like"/>
    <property type="match status" value="2"/>
</dbReference>
<evidence type="ECO:0000256" key="1">
    <source>
        <dbReference type="ARBA" id="ARBA00004141"/>
    </source>
</evidence>
<name>A0A1T4QHE5_9BACT</name>
<sequence>MSLSALFTIAVVLLMLAALMLELIEADVIVFGALGVLLISGIITPKEALSGFSNLGMLTVAILFIVAYAAQTAGFMQIFADRVMGNGKGGEGRSLLRMMIPVAGLSAFLNNTPIVAMFTPYLREWSQRNGFAPSRFLIPLSYATIFGGVFTLIGTSTNLVVSGLYSQKYGAHLGMFELGLVGLPCGIAGILYLYFVGRHLLPDNRAVSVGTDEGREYLLEVKVADDASLIGKTIEAAGLRNLEQLYMVEIVRDNERIAPVKPQELLHAGDRLIFTGRAEGVVQLQKINGLLPVHGHNLRQELLQNGEARLVEVVVSPSCPMLGKTIKEGNFRARYDAAVLAVHRHGERLLDKLGELVLKPGDTLLLLAGDDFIKRWNFSREFYLVSKISDLPRINRKKSIITFCALVGMVALSAAGLMDIFEAAILATLVLLFTRCITTVEARRSIELNVLIVIASSFGISKALEKTGAAAWLADQIIGSVQQWGAIGVLAAICLITTVLTEVITNNAAAAVIFPIAMASAQQLHVDPKPFVIAIAISASASFATPIGYQTNMMVYGPGGYRAKDFFKVGVPLNILYMVVSILIIPLFWKF</sequence>
<keyword evidence="4" id="KW-0677">Repeat</keyword>
<keyword evidence="2" id="KW-0813">Transport</keyword>
<keyword evidence="3 7" id="KW-0812">Transmembrane</keyword>
<evidence type="ECO:0000259" key="8">
    <source>
        <dbReference type="PROSITE" id="PS51202"/>
    </source>
</evidence>
<evidence type="ECO:0000256" key="2">
    <source>
        <dbReference type="ARBA" id="ARBA00022448"/>
    </source>
</evidence>
<feature type="transmembrane region" description="Helical" evidence="7">
    <location>
        <begin position="569"/>
        <end position="589"/>
    </location>
</feature>
<feature type="domain" description="RCK C-terminal" evidence="8">
    <location>
        <begin position="204"/>
        <end position="290"/>
    </location>
</feature>
<feature type="transmembrane region" description="Helical" evidence="7">
    <location>
        <begin position="57"/>
        <end position="80"/>
    </location>
</feature>
<dbReference type="InterPro" id="IPR051679">
    <property type="entry name" value="DASS-Related_Transporters"/>
</dbReference>
<accession>A0A1T4QHE5</accession>
<feature type="transmembrane region" description="Helical" evidence="7">
    <location>
        <begin position="173"/>
        <end position="195"/>
    </location>
</feature>
<proteinExistence type="predicted"/>
<protein>
    <submittedName>
        <fullName evidence="9">Di-and tricarboxylate transporter</fullName>
    </submittedName>
</protein>
<dbReference type="GO" id="GO:0008324">
    <property type="term" value="F:monoatomic cation transmembrane transporter activity"/>
    <property type="evidence" value="ECO:0007669"/>
    <property type="project" value="InterPro"/>
</dbReference>
<dbReference type="FunFam" id="3.30.70.1450:FF:000009">
    <property type="entry name" value="SLC13 family permease"/>
    <property type="match status" value="1"/>
</dbReference>
<dbReference type="EMBL" id="FUWR01000013">
    <property type="protein sequence ID" value="SKA03124.1"/>
    <property type="molecule type" value="Genomic_DNA"/>
</dbReference>
<dbReference type="InterPro" id="IPR004680">
    <property type="entry name" value="Cit_transptr-like_dom"/>
</dbReference>
<dbReference type="AlphaFoldDB" id="A0A1T4QHE5"/>
<gene>
    <name evidence="9" type="ORF">SAMN02745119_02405</name>
</gene>
<evidence type="ECO:0000256" key="4">
    <source>
        <dbReference type="ARBA" id="ARBA00022737"/>
    </source>
</evidence>
<dbReference type="PANTHER" id="PTHR43652:SF2">
    <property type="entry name" value="BASIC AMINO ACID ANTIPORTER YFCC-RELATED"/>
    <property type="match status" value="1"/>
</dbReference>
<evidence type="ECO:0000256" key="7">
    <source>
        <dbReference type="SAM" id="Phobius"/>
    </source>
</evidence>
<organism evidence="9 10">
    <name type="scientific">Trichlorobacter thiogenes</name>
    <dbReference type="NCBI Taxonomy" id="115783"/>
    <lineage>
        <taxon>Bacteria</taxon>
        <taxon>Pseudomonadati</taxon>
        <taxon>Thermodesulfobacteriota</taxon>
        <taxon>Desulfuromonadia</taxon>
        <taxon>Geobacterales</taxon>
        <taxon>Geobacteraceae</taxon>
        <taxon>Trichlorobacter</taxon>
    </lineage>
</organism>
<reference evidence="10" key="1">
    <citation type="submission" date="2017-02" db="EMBL/GenBank/DDBJ databases">
        <authorList>
            <person name="Varghese N."/>
            <person name="Submissions S."/>
        </authorList>
    </citation>
    <scope>NUCLEOTIDE SEQUENCE [LARGE SCALE GENOMIC DNA]</scope>
    <source>
        <strain evidence="10">ATCC BAA-34</strain>
    </source>
</reference>
<feature type="transmembrane region" description="Helical" evidence="7">
    <location>
        <begin position="28"/>
        <end position="45"/>
    </location>
</feature>
<feature type="transmembrane region" description="Helical" evidence="7">
    <location>
        <begin position="531"/>
        <end position="549"/>
    </location>
</feature>
<evidence type="ECO:0000256" key="3">
    <source>
        <dbReference type="ARBA" id="ARBA00022692"/>
    </source>
</evidence>
<feature type="transmembrane region" description="Helical" evidence="7">
    <location>
        <begin position="508"/>
        <end position="525"/>
    </location>
</feature>
<dbReference type="Gene3D" id="3.30.70.1450">
    <property type="entry name" value="Regulator of K+ conductance, C-terminal domain"/>
    <property type="match status" value="2"/>
</dbReference>
<dbReference type="GO" id="GO:0005886">
    <property type="term" value="C:plasma membrane"/>
    <property type="evidence" value="ECO:0007669"/>
    <property type="project" value="TreeGrafter"/>
</dbReference>
<dbReference type="PANTHER" id="PTHR43652">
    <property type="entry name" value="BASIC AMINO ACID ANTIPORTER YFCC-RELATED"/>
    <property type="match status" value="1"/>
</dbReference>
<feature type="transmembrane region" description="Helical" evidence="7">
    <location>
        <begin position="484"/>
        <end position="501"/>
    </location>
</feature>
<keyword evidence="6 7" id="KW-0472">Membrane</keyword>
<feature type="transmembrane region" description="Helical" evidence="7">
    <location>
        <begin position="100"/>
        <end position="122"/>
    </location>
</feature>
<dbReference type="InterPro" id="IPR006037">
    <property type="entry name" value="RCK_C"/>
</dbReference>
<evidence type="ECO:0000313" key="10">
    <source>
        <dbReference type="Proteomes" id="UP000190102"/>
    </source>
</evidence>
<evidence type="ECO:0000256" key="5">
    <source>
        <dbReference type="ARBA" id="ARBA00022989"/>
    </source>
</evidence>
<dbReference type="InterPro" id="IPR036721">
    <property type="entry name" value="RCK_C_sf"/>
</dbReference>
<feature type="transmembrane region" description="Helical" evidence="7">
    <location>
        <begin position="134"/>
        <end position="153"/>
    </location>
</feature>
<feature type="transmembrane region" description="Helical" evidence="7">
    <location>
        <begin position="400"/>
        <end position="417"/>
    </location>
</feature>
<keyword evidence="10" id="KW-1185">Reference proteome</keyword>